<dbReference type="SUPFAM" id="SSF52980">
    <property type="entry name" value="Restriction endonuclease-like"/>
    <property type="match status" value="1"/>
</dbReference>
<organism evidence="3 4">
    <name type="scientific">Brevibacillus brevis</name>
    <name type="common">Bacillus brevis</name>
    <dbReference type="NCBI Taxonomy" id="1393"/>
    <lineage>
        <taxon>Bacteria</taxon>
        <taxon>Bacillati</taxon>
        <taxon>Bacillota</taxon>
        <taxon>Bacilli</taxon>
        <taxon>Bacillales</taxon>
        <taxon>Paenibacillaceae</taxon>
        <taxon>Brevibacillus</taxon>
    </lineage>
</organism>
<dbReference type="InterPro" id="IPR025745">
    <property type="entry name" value="Mrr-like_N_dom"/>
</dbReference>
<dbReference type="Gene3D" id="3.40.1350.10">
    <property type="match status" value="1"/>
</dbReference>
<name>A0A2Z4MS11_BREBE</name>
<keyword evidence="3" id="KW-0540">Nuclease</keyword>
<dbReference type="EMBL" id="CP030117">
    <property type="protein sequence ID" value="AWX59346.1"/>
    <property type="molecule type" value="Genomic_DNA"/>
</dbReference>
<dbReference type="InterPro" id="IPR011856">
    <property type="entry name" value="tRNA_endonuc-like_dom_sf"/>
</dbReference>
<feature type="domain" description="Restriction endonuclease type IV Mrr" evidence="1">
    <location>
        <begin position="138"/>
        <end position="252"/>
    </location>
</feature>
<keyword evidence="3" id="KW-0255">Endonuclease</keyword>
<dbReference type="GO" id="GO:0003677">
    <property type="term" value="F:DNA binding"/>
    <property type="evidence" value="ECO:0007669"/>
    <property type="project" value="InterPro"/>
</dbReference>
<gene>
    <name evidence="3" type="ORF">AB432_030130</name>
</gene>
<reference evidence="3 4" key="1">
    <citation type="journal article" date="2015" name="Genome Announc.">
        <title>Draft Genome Sequence of Brevibacillus brevis DZQ7, a Plant Growth-Promoting Rhizobacterium with Broad-Spectrum Antimicrobial Activity.</title>
        <authorList>
            <person name="Hou Q."/>
            <person name="Wang C."/>
            <person name="Hou X."/>
            <person name="Xia Z."/>
            <person name="Ye J."/>
            <person name="Liu K."/>
            <person name="Liu H."/>
            <person name="Wang J."/>
            <person name="Guo H."/>
            <person name="Yu X."/>
            <person name="Yang Y."/>
            <person name="Du B."/>
            <person name="Ding Y."/>
        </authorList>
    </citation>
    <scope>NUCLEOTIDE SEQUENCE [LARGE SCALE GENOMIC DNA]</scope>
    <source>
        <strain evidence="3 4">DZQ7</strain>
    </source>
</reference>
<dbReference type="AlphaFoldDB" id="A0A2Z4MS11"/>
<dbReference type="InterPro" id="IPR052906">
    <property type="entry name" value="Type_IV_Methyl-Rstrct_Enzyme"/>
</dbReference>
<dbReference type="Pfam" id="PF04471">
    <property type="entry name" value="Mrr_cat"/>
    <property type="match status" value="1"/>
</dbReference>
<evidence type="ECO:0000313" key="4">
    <source>
        <dbReference type="Proteomes" id="UP000036061"/>
    </source>
</evidence>
<dbReference type="PANTHER" id="PTHR30015">
    <property type="entry name" value="MRR RESTRICTION SYSTEM PROTEIN"/>
    <property type="match status" value="1"/>
</dbReference>
<protein>
    <submittedName>
        <fullName evidence="3">Restriction endonuclease</fullName>
    </submittedName>
</protein>
<evidence type="ECO:0000313" key="3">
    <source>
        <dbReference type="EMBL" id="AWX59346.1"/>
    </source>
</evidence>
<dbReference type="InterPro" id="IPR007560">
    <property type="entry name" value="Restrct_endonuc_IV_Mrr"/>
</dbReference>
<dbReference type="Proteomes" id="UP000036061">
    <property type="component" value="Chromosome"/>
</dbReference>
<dbReference type="RefSeq" id="WP_048036012.1">
    <property type="nucleotide sequence ID" value="NZ_CP030117.1"/>
</dbReference>
<proteinExistence type="predicted"/>
<accession>A0A2Z4MS11</accession>
<feature type="domain" description="Restriction system protein Mrr-like N-terminal" evidence="2">
    <location>
        <begin position="6"/>
        <end position="89"/>
    </location>
</feature>
<dbReference type="Pfam" id="PF14338">
    <property type="entry name" value="Mrr_N"/>
    <property type="match status" value="1"/>
</dbReference>
<dbReference type="InterPro" id="IPR011335">
    <property type="entry name" value="Restrct_endonuc-II-like"/>
</dbReference>
<sequence length="281" mass="31639">MAVPKYDELMNPALQALHNLGGSSSISEMEDEVIKMLNLSEDDVADIHRGNTTKLSYRLAWARTYLKRFGLLDNSARGVWSLTQKGLQTKSINKKQVKDFVKDEKYQLNNEGINNNDDGNMNIQEQFEWKDSLLEIVKQIPPDSFERLCMRLLRESGFTHVTVTGKSGDGGIDGKGVVKIGGLLSFHVVFQCKRYRDSVSSAVIRDFRGAMQGRADKGLIITTGTFTRDARLEAQRDGASPIDLIDGDQLTEKLKETRLGVHVEERIIEDISINSEWFNNL</sequence>
<dbReference type="GO" id="GO:0015666">
    <property type="term" value="F:restriction endodeoxyribonuclease activity"/>
    <property type="evidence" value="ECO:0007669"/>
    <property type="project" value="TreeGrafter"/>
</dbReference>
<dbReference type="PANTHER" id="PTHR30015:SF7">
    <property type="entry name" value="TYPE IV METHYL-DIRECTED RESTRICTION ENZYME ECOKMRR"/>
    <property type="match status" value="1"/>
</dbReference>
<evidence type="ECO:0000259" key="2">
    <source>
        <dbReference type="Pfam" id="PF14338"/>
    </source>
</evidence>
<evidence type="ECO:0000259" key="1">
    <source>
        <dbReference type="Pfam" id="PF04471"/>
    </source>
</evidence>
<dbReference type="GO" id="GO:0009307">
    <property type="term" value="P:DNA restriction-modification system"/>
    <property type="evidence" value="ECO:0007669"/>
    <property type="project" value="InterPro"/>
</dbReference>
<keyword evidence="3" id="KW-0378">Hydrolase</keyword>